<dbReference type="RefSeq" id="WP_095415840.1">
    <property type="nucleotide sequence ID" value="NZ_CP018477.1"/>
</dbReference>
<dbReference type="Proteomes" id="UP000215086">
    <property type="component" value="Chromosome"/>
</dbReference>
<sequence>MGKKSGYSMETVLQDLQSVVGMLPEEEQKNEFLTVVQRMIHMMGELREAISRVPTRERIASEGIPEGLKRIRDFLKTFESGSTRGRGRSQSKSVDEAKIAEFVEQLRQLPEAELRALVQKTKLSKAEWLAAVKYVGGYTTTKDSITTLQQRLVQEIINRRTHEGILGNARP</sequence>
<dbReference type="KEGG" id="ttf:THTE_3336"/>
<accession>A0A286RJ02</accession>
<protein>
    <submittedName>
        <fullName evidence="1">Uncharacterized protein</fullName>
    </submittedName>
</protein>
<gene>
    <name evidence="1" type="ORF">THTE_3336</name>
</gene>
<reference evidence="1 2" key="1">
    <citation type="journal article" name="Front. Microbiol.">
        <title>Sugar Metabolism of the First Thermophilic Planctomycete Thermogutta terrifontis: Comparative Genomic and Transcriptomic Approaches.</title>
        <authorList>
            <person name="Elcheninov A.G."/>
            <person name="Menzel P."/>
            <person name="Gudbergsdottir S.R."/>
            <person name="Slesarev A.I."/>
            <person name="Kadnikov V.V."/>
            <person name="Krogh A."/>
            <person name="Bonch-Osmolovskaya E.A."/>
            <person name="Peng X."/>
            <person name="Kublanov I.V."/>
        </authorList>
    </citation>
    <scope>NUCLEOTIDE SEQUENCE [LARGE SCALE GENOMIC DNA]</scope>
    <source>
        <strain evidence="1 2">R1</strain>
    </source>
</reference>
<organism evidence="1 2">
    <name type="scientific">Thermogutta terrifontis</name>
    <dbReference type="NCBI Taxonomy" id="1331910"/>
    <lineage>
        <taxon>Bacteria</taxon>
        <taxon>Pseudomonadati</taxon>
        <taxon>Planctomycetota</taxon>
        <taxon>Planctomycetia</taxon>
        <taxon>Pirellulales</taxon>
        <taxon>Thermoguttaceae</taxon>
        <taxon>Thermogutta</taxon>
    </lineage>
</organism>
<evidence type="ECO:0000313" key="2">
    <source>
        <dbReference type="Proteomes" id="UP000215086"/>
    </source>
</evidence>
<dbReference type="AlphaFoldDB" id="A0A286RJ02"/>
<dbReference type="EMBL" id="CP018477">
    <property type="protein sequence ID" value="ASV75938.1"/>
    <property type="molecule type" value="Genomic_DNA"/>
</dbReference>
<proteinExistence type="predicted"/>
<name>A0A286RJ02_9BACT</name>
<evidence type="ECO:0000313" key="1">
    <source>
        <dbReference type="EMBL" id="ASV75938.1"/>
    </source>
</evidence>
<keyword evidence="2" id="KW-1185">Reference proteome</keyword>